<sequence>MPTWVFAKGGLKPDDAADQREQIQAGLASDPHLAIAELRAHGEELGDPELFLIGARLGRDEASSSRDADLASTAAELALIAHDIGRYLADETNYKATDWRPVTSERAAEVAAEAEAIADECVALAEEIEAERAAAAAEAERARLAELEDNNKTRKPGTGLIAGGSVALVIGASGLGMLGAGLSMGQGLQGKAEALALPAERDRLDELDRQGANANALAYAGGAVAAVGIAVGVALVVVGVKKRKAAGPSAEAGLGSQHLLVGGWLNDESAGLALQGRF</sequence>
<keyword evidence="2" id="KW-0472">Membrane</keyword>
<evidence type="ECO:0000313" key="4">
    <source>
        <dbReference type="Proteomes" id="UP000237968"/>
    </source>
</evidence>
<dbReference type="OrthoDB" id="9916382at2"/>
<dbReference type="EMBL" id="PVNK01000123">
    <property type="protein sequence ID" value="PRQ02334.1"/>
    <property type="molecule type" value="Genomic_DNA"/>
</dbReference>
<dbReference type="AlphaFoldDB" id="A0A2S9YB47"/>
<feature type="coiled-coil region" evidence="1">
    <location>
        <begin position="111"/>
        <end position="150"/>
    </location>
</feature>
<keyword evidence="1" id="KW-0175">Coiled coil</keyword>
<evidence type="ECO:0000313" key="3">
    <source>
        <dbReference type="EMBL" id="PRQ02334.1"/>
    </source>
</evidence>
<accession>A0A2S9YB47</accession>
<keyword evidence="2" id="KW-0812">Transmembrane</keyword>
<keyword evidence="4" id="KW-1185">Reference proteome</keyword>
<keyword evidence="2" id="KW-1133">Transmembrane helix</keyword>
<feature type="transmembrane region" description="Helical" evidence="2">
    <location>
        <begin position="216"/>
        <end position="240"/>
    </location>
</feature>
<reference evidence="3 4" key="1">
    <citation type="submission" date="2018-03" db="EMBL/GenBank/DDBJ databases">
        <title>Draft Genome Sequences of the Obligatory Marine Myxobacteria Enhygromyxa salina SWB005.</title>
        <authorList>
            <person name="Poehlein A."/>
            <person name="Moghaddam J.A."/>
            <person name="Harms H."/>
            <person name="Alanjari M."/>
            <person name="Koenig G.M."/>
            <person name="Daniel R."/>
            <person name="Schaeberle T.F."/>
        </authorList>
    </citation>
    <scope>NUCLEOTIDE SEQUENCE [LARGE SCALE GENOMIC DNA]</scope>
    <source>
        <strain evidence="3 4">SWB005</strain>
    </source>
</reference>
<name>A0A2S9YB47_9BACT</name>
<comment type="caution">
    <text evidence="3">The sequence shown here is derived from an EMBL/GenBank/DDBJ whole genome shotgun (WGS) entry which is preliminary data.</text>
</comment>
<proteinExistence type="predicted"/>
<feature type="transmembrane region" description="Helical" evidence="2">
    <location>
        <begin position="160"/>
        <end position="182"/>
    </location>
</feature>
<evidence type="ECO:0000256" key="1">
    <source>
        <dbReference type="SAM" id="Coils"/>
    </source>
</evidence>
<protein>
    <submittedName>
        <fullName evidence="3">Uncharacterized protein</fullName>
    </submittedName>
</protein>
<evidence type="ECO:0000256" key="2">
    <source>
        <dbReference type="SAM" id="Phobius"/>
    </source>
</evidence>
<organism evidence="3 4">
    <name type="scientific">Enhygromyxa salina</name>
    <dbReference type="NCBI Taxonomy" id="215803"/>
    <lineage>
        <taxon>Bacteria</taxon>
        <taxon>Pseudomonadati</taxon>
        <taxon>Myxococcota</taxon>
        <taxon>Polyangia</taxon>
        <taxon>Nannocystales</taxon>
        <taxon>Nannocystaceae</taxon>
        <taxon>Enhygromyxa</taxon>
    </lineage>
</organism>
<gene>
    <name evidence="3" type="ORF">ENSA5_24250</name>
</gene>
<dbReference type="Proteomes" id="UP000237968">
    <property type="component" value="Unassembled WGS sequence"/>
</dbReference>
<dbReference type="RefSeq" id="WP_106391835.1">
    <property type="nucleotide sequence ID" value="NZ_PVNK01000123.1"/>
</dbReference>